<name>A0AAJ1RA72_9LACO</name>
<organism evidence="2 3">
    <name type="scientific">Oenococcus sicerae</name>
    <dbReference type="NCBI Taxonomy" id="2203724"/>
    <lineage>
        <taxon>Bacteria</taxon>
        <taxon>Bacillati</taxon>
        <taxon>Bacillota</taxon>
        <taxon>Bacilli</taxon>
        <taxon>Lactobacillales</taxon>
        <taxon>Lactobacillaceae</taxon>
        <taxon>Oenococcus</taxon>
    </lineage>
</organism>
<protein>
    <submittedName>
        <fullName evidence="2">Uncharacterized protein</fullName>
    </submittedName>
</protein>
<evidence type="ECO:0000313" key="3">
    <source>
        <dbReference type="Proteomes" id="UP001167919"/>
    </source>
</evidence>
<comment type="caution">
    <text evidence="2">The sequence shown here is derived from an EMBL/GenBank/DDBJ whole genome shotgun (WGS) entry which is preliminary data.</text>
</comment>
<dbReference type="EMBL" id="SDWY01000003">
    <property type="protein sequence ID" value="MDN6900587.1"/>
    <property type="molecule type" value="Genomic_DNA"/>
</dbReference>
<feature type="transmembrane region" description="Helical" evidence="1">
    <location>
        <begin position="7"/>
        <end position="31"/>
    </location>
</feature>
<keyword evidence="1" id="KW-1133">Transmembrane helix</keyword>
<gene>
    <name evidence="2" type="ORF">EVC35_06165</name>
</gene>
<evidence type="ECO:0000313" key="2">
    <source>
        <dbReference type="EMBL" id="MDN6900587.1"/>
    </source>
</evidence>
<evidence type="ECO:0000256" key="1">
    <source>
        <dbReference type="SAM" id="Phobius"/>
    </source>
</evidence>
<feature type="transmembrane region" description="Helical" evidence="1">
    <location>
        <begin position="43"/>
        <end position="65"/>
    </location>
</feature>
<accession>A0AAJ1RA72</accession>
<proteinExistence type="predicted"/>
<keyword evidence="1" id="KW-0812">Transmembrane</keyword>
<sequence length="80" mass="9094">MKENKRTWLFIYHAILYPLIGIATAIFLILTVRLSTFTAADKYGLIAVIVVAFTAEIIIMTYHFLKKDGFIATKKTPKSK</sequence>
<reference evidence="2" key="1">
    <citation type="submission" date="2019-01" db="EMBL/GenBank/DDBJ databases">
        <title>Oenococcus sicerae UCMA17102.</title>
        <authorList>
            <person name="Cousin F.J."/>
            <person name="Le Guellec R."/>
            <person name="Cretenet M."/>
        </authorList>
    </citation>
    <scope>NUCLEOTIDE SEQUENCE</scope>
    <source>
        <strain evidence="2">UCMA17102</strain>
    </source>
</reference>
<dbReference type="RefSeq" id="WP_301711257.1">
    <property type="nucleotide sequence ID" value="NZ_SDWY01000003.1"/>
</dbReference>
<dbReference type="AlphaFoldDB" id="A0AAJ1RA72"/>
<dbReference type="Proteomes" id="UP001167919">
    <property type="component" value="Unassembled WGS sequence"/>
</dbReference>
<keyword evidence="1" id="KW-0472">Membrane</keyword>